<accession>A0A0K2JHE3</accession>
<protein>
    <recommendedName>
        <fullName evidence="5">Adhesin P123</fullName>
    </recommendedName>
</protein>
<feature type="signal peptide" evidence="2">
    <location>
        <begin position="1"/>
        <end position="19"/>
    </location>
</feature>
<keyword evidence="2" id="KW-0732">Signal</keyword>
<dbReference type="STRING" id="273035.SKUN_00956"/>
<evidence type="ECO:0008006" key="5">
    <source>
        <dbReference type="Google" id="ProtNLM"/>
    </source>
</evidence>
<dbReference type="RefSeq" id="WP_053391019.1">
    <property type="nucleotide sequence ID" value="NZ_CP010899.1"/>
</dbReference>
<feature type="chain" id="PRO_5005479679" description="Adhesin P123" evidence="2">
    <location>
        <begin position="20"/>
        <end position="991"/>
    </location>
</feature>
<dbReference type="Pfam" id="PF05215">
    <property type="entry name" value="Spiralin"/>
    <property type="match status" value="1"/>
</dbReference>
<dbReference type="GO" id="GO:0016020">
    <property type="term" value="C:membrane"/>
    <property type="evidence" value="ECO:0007669"/>
    <property type="project" value="InterPro"/>
</dbReference>
<dbReference type="PATRIC" id="fig|273035.7.peg.1178"/>
<proteinExistence type="predicted"/>
<evidence type="ECO:0000313" key="4">
    <source>
        <dbReference type="Proteomes" id="UP000062963"/>
    </source>
</evidence>
<evidence type="ECO:0000256" key="2">
    <source>
        <dbReference type="SAM" id="SignalP"/>
    </source>
</evidence>
<keyword evidence="4" id="KW-1185">Reference proteome</keyword>
<feature type="transmembrane region" description="Helical" evidence="1">
    <location>
        <begin position="963"/>
        <end position="984"/>
    </location>
</feature>
<keyword evidence="1" id="KW-0472">Membrane</keyword>
<dbReference type="Proteomes" id="UP000062963">
    <property type="component" value="Chromosome"/>
</dbReference>
<keyword evidence="1" id="KW-0812">Transmembrane</keyword>
<reference evidence="3 4" key="1">
    <citation type="journal article" date="2015" name="Genome Announc.">
        <title>Complete Genome Sequence of Spiroplasma kunkelii Strain CR2-3x, Causal Agent of Corn Stunt Disease in Zea mays L.</title>
        <authorList>
            <person name="Davis R.E."/>
            <person name="Shao J."/>
            <person name="Dally E.L."/>
            <person name="Zhao Y."/>
            <person name="Gasparich G.E."/>
            <person name="Gaynor B.J."/>
            <person name="Athey J.C."/>
            <person name="Harrison N.A."/>
            <person name="Donofrio N."/>
        </authorList>
    </citation>
    <scope>NUCLEOTIDE SEQUENCE [LARGE SCALE GENOMIC DNA]</scope>
    <source>
        <strain evidence="3 4">CR2-3x</strain>
    </source>
</reference>
<dbReference type="AlphaFoldDB" id="A0A0K2JHE3"/>
<keyword evidence="1" id="KW-1133">Transmembrane helix</keyword>
<evidence type="ECO:0000313" key="3">
    <source>
        <dbReference type="EMBL" id="ALA97843.1"/>
    </source>
</evidence>
<evidence type="ECO:0000256" key="1">
    <source>
        <dbReference type="SAM" id="Phobius"/>
    </source>
</evidence>
<dbReference type="OrthoDB" id="400200at2"/>
<dbReference type="EMBL" id="CP010899">
    <property type="protein sequence ID" value="ALA97843.1"/>
    <property type="molecule type" value="Genomic_DNA"/>
</dbReference>
<dbReference type="NCBIfam" id="NF045892">
    <property type="entry name" value="ICE_Mbov_0399"/>
    <property type="match status" value="1"/>
</dbReference>
<gene>
    <name evidence="3" type="ORF">SKUN_00956</name>
</gene>
<organism evidence="3 4">
    <name type="scientific">Spiroplasma kunkelii CR2-3x</name>
    <dbReference type="NCBI Taxonomy" id="273035"/>
    <lineage>
        <taxon>Bacteria</taxon>
        <taxon>Bacillati</taxon>
        <taxon>Mycoplasmatota</taxon>
        <taxon>Mollicutes</taxon>
        <taxon>Entomoplasmatales</taxon>
        <taxon>Spiroplasmataceae</taxon>
        <taxon>Spiroplasma</taxon>
    </lineage>
</organism>
<dbReference type="InterPro" id="IPR007880">
    <property type="entry name" value="Spiralin"/>
</dbReference>
<name>A0A0K2JHE3_SPIKU</name>
<dbReference type="KEGG" id="skn:SKUN_00956"/>
<sequence length="991" mass="113028">MRAIVLLLLASTLFPNSMTYYYFQSQSNKLQQDNYAMNNINLMRTKSVAPIYPTFTKTFNNGFYNYQVRQQQSAVKRYEYAIDISQYANNNNEFFNYYNSINIDFSLSFFHHSDYNNTITKKIQNKSSAYPDNYSSFIGQVNSRGADRGWSTDWNDFLAVYSKIFSDDTNTHEGIAWDYQVSGNMFYFYVYIVVVAGGNDKPTSAGAGVNIKSLTFNSIHDANKLKNKLNAALSKTLDFTSDYSGSLTDARNINDPSGQDNDLPTKLNEIIREQLGNEYSSWKNFILPPAFSDQTRKATTLIKFRDPETTQQEVWEFLTPINIRLSSGYWVNEISKRLHIIPGKIVDKNDSTKGMVTDEPETLVPPNIAKSYGGKYRYYTSVGMEFDALKQADDGTINPEYVEINGQPVSVLDNKFSATLEDTRINGKNNQNTYLIDIYYEDRAYQEKYTVEIVIETLVPNLQLKWYAWDPNNNPDQAELVKKTLPDGKPNPKYDSEINPNTGTKTQILWVKHKSEVPTPLDPLNKNGEVIDPKKNPQDYDLGFIAEGSISEMGVNQVFNDVNINSVYRRAVNANNLLGVANPTNRQKNQQIQSDQTGNYWADTGIWHYTVTMADLTTAQKYVIIGVEYQNKYPRFLDIINNNQAVEFWSTMHGMHLKNYLVDIKKLNTEQMLALNYEQVASYWKEYASDIIAQKVPPDPNPANYYDISGNFPTIKMNEIDTTKIRTLVLAYAQNYINQKVSGAVLGNDYAVVTKDGFDISSNPDALQPLLYNTTSPKYLYIKIKAKPLSSLLIGEAKGSIKNLKNYDPEKVVDLSKINFKNGKYNFEGYTVEKIKQWIIGNINKGLYPKYSQLVFNQDYGISINNIPPEDDNDNNVPGYFDDIFFKDFLDNTTQTKKITIFLYANNASDLTTGMTSFSLENDVNAIVPPDIPPGPIDPIDPNKPIIPEDNSNNGSDKRYLRWLLPVIIIPIIGIIIGGVWFYFRFKKRIR</sequence>